<protein>
    <submittedName>
        <fullName evidence="2">Uncharacterized protein</fullName>
    </submittedName>
</protein>
<dbReference type="STRING" id="660518.SAMN05216218_10794"/>
<evidence type="ECO:0000313" key="3">
    <source>
        <dbReference type="Proteomes" id="UP000199076"/>
    </source>
</evidence>
<sequence length="39" mass="3824">MVPELAAATDRTDSGGRVASDGGVARAAEADAPLVPDLT</sequence>
<name>A0A1G7M0P4_9EURY</name>
<reference evidence="3" key="1">
    <citation type="submission" date="2016-10" db="EMBL/GenBank/DDBJ databases">
        <authorList>
            <person name="Varghese N."/>
            <person name="Submissions S."/>
        </authorList>
    </citation>
    <scope>NUCLEOTIDE SEQUENCE [LARGE SCALE GENOMIC DNA]</scope>
    <source>
        <strain evidence="3">IBRC-M 10760</strain>
    </source>
</reference>
<accession>A0A1G7M0P4</accession>
<proteinExistence type="predicted"/>
<evidence type="ECO:0000313" key="2">
    <source>
        <dbReference type="EMBL" id="SDF55398.1"/>
    </source>
</evidence>
<feature type="region of interest" description="Disordered" evidence="1">
    <location>
        <begin position="1"/>
        <end position="39"/>
    </location>
</feature>
<evidence type="ECO:0000256" key="1">
    <source>
        <dbReference type="SAM" id="MobiDB-lite"/>
    </source>
</evidence>
<keyword evidence="3" id="KW-1185">Reference proteome</keyword>
<dbReference type="Proteomes" id="UP000199076">
    <property type="component" value="Unassembled WGS sequence"/>
</dbReference>
<organism evidence="2 3">
    <name type="scientific">Halorientalis regularis</name>
    <dbReference type="NCBI Taxonomy" id="660518"/>
    <lineage>
        <taxon>Archaea</taxon>
        <taxon>Methanobacteriati</taxon>
        <taxon>Methanobacteriota</taxon>
        <taxon>Stenosarchaea group</taxon>
        <taxon>Halobacteria</taxon>
        <taxon>Halobacteriales</taxon>
        <taxon>Haloarculaceae</taxon>
        <taxon>Halorientalis</taxon>
    </lineage>
</organism>
<gene>
    <name evidence="2" type="ORF">SAMN05216218_10794</name>
</gene>
<dbReference type="EMBL" id="FNBK01000007">
    <property type="protein sequence ID" value="SDF55398.1"/>
    <property type="molecule type" value="Genomic_DNA"/>
</dbReference>
<dbReference type="AlphaFoldDB" id="A0A1G7M0P4"/>